<protein>
    <submittedName>
        <fullName evidence="1">Uncharacterized protein</fullName>
    </submittedName>
</protein>
<evidence type="ECO:0000313" key="2">
    <source>
        <dbReference type="Proteomes" id="UP000314294"/>
    </source>
</evidence>
<keyword evidence="2" id="KW-1185">Reference proteome</keyword>
<proteinExistence type="predicted"/>
<accession>A0A4Z2JBQ7</accession>
<dbReference type="Proteomes" id="UP000314294">
    <property type="component" value="Unassembled WGS sequence"/>
</dbReference>
<evidence type="ECO:0000313" key="1">
    <source>
        <dbReference type="EMBL" id="TNN87264.1"/>
    </source>
</evidence>
<sequence>MAGLEPLTGFCRVMTSVKVAAGRRVDADKKLHSVILDKQRDVLPVSSGQISILDGHDLLLVHAVLQNNIVFQSQGMCLAEEPQEDESFLRRH</sequence>
<dbReference type="EMBL" id="SRLO01000011">
    <property type="protein sequence ID" value="TNN87264.1"/>
    <property type="molecule type" value="Genomic_DNA"/>
</dbReference>
<comment type="caution">
    <text evidence="1">The sequence shown here is derived from an EMBL/GenBank/DDBJ whole genome shotgun (WGS) entry which is preliminary data.</text>
</comment>
<organism evidence="1 2">
    <name type="scientific">Liparis tanakae</name>
    <name type="common">Tanaka's snailfish</name>
    <dbReference type="NCBI Taxonomy" id="230148"/>
    <lineage>
        <taxon>Eukaryota</taxon>
        <taxon>Metazoa</taxon>
        <taxon>Chordata</taxon>
        <taxon>Craniata</taxon>
        <taxon>Vertebrata</taxon>
        <taxon>Euteleostomi</taxon>
        <taxon>Actinopterygii</taxon>
        <taxon>Neopterygii</taxon>
        <taxon>Teleostei</taxon>
        <taxon>Neoteleostei</taxon>
        <taxon>Acanthomorphata</taxon>
        <taxon>Eupercaria</taxon>
        <taxon>Perciformes</taxon>
        <taxon>Cottioidei</taxon>
        <taxon>Cottales</taxon>
        <taxon>Liparidae</taxon>
        <taxon>Liparis</taxon>
    </lineage>
</organism>
<gene>
    <name evidence="1" type="ORF">EYF80_002466</name>
</gene>
<dbReference type="AlphaFoldDB" id="A0A4Z2JBQ7"/>
<reference evidence="1 2" key="1">
    <citation type="submission" date="2019-03" db="EMBL/GenBank/DDBJ databases">
        <title>First draft genome of Liparis tanakae, snailfish: a comprehensive survey of snailfish specific genes.</title>
        <authorList>
            <person name="Kim W."/>
            <person name="Song I."/>
            <person name="Jeong J.-H."/>
            <person name="Kim D."/>
            <person name="Kim S."/>
            <person name="Ryu S."/>
            <person name="Song J.Y."/>
            <person name="Lee S.K."/>
        </authorList>
    </citation>
    <scope>NUCLEOTIDE SEQUENCE [LARGE SCALE GENOMIC DNA]</scope>
    <source>
        <tissue evidence="1">Muscle</tissue>
    </source>
</reference>
<name>A0A4Z2JBQ7_9TELE</name>